<dbReference type="PANTHER" id="PTHR36959:SF2">
    <property type="entry name" value="ALTERED INHERITANCE OF MITOCHONDRIA PROTEIN 24, MITOCHONDRIAL"/>
    <property type="match status" value="1"/>
</dbReference>
<evidence type="ECO:0000256" key="4">
    <source>
        <dbReference type="ARBA" id="ARBA00022946"/>
    </source>
</evidence>
<feature type="compositionally biased region" description="Basic and acidic residues" evidence="7">
    <location>
        <begin position="392"/>
        <end position="407"/>
    </location>
</feature>
<keyword evidence="4" id="KW-0809">Transit peptide</keyword>
<dbReference type="Pfam" id="PF01987">
    <property type="entry name" value="AIM24"/>
    <property type="match status" value="1"/>
</dbReference>
<evidence type="ECO:0000256" key="2">
    <source>
        <dbReference type="ARBA" id="ARBA00009322"/>
    </source>
</evidence>
<dbReference type="InterPro" id="IPR002838">
    <property type="entry name" value="AIM24"/>
</dbReference>
<name>A0ABP0E610_9PEZI</name>
<sequence length="444" mass="46980">MRAAALRQLGVSALSRPQASPSSSTISSRSPYVCRQCYAGAIASRRTIQISAAPVTEYPPPASGDAFSAASDRENADARFEILGSPYSLLSVFLSASQNLYTRRGTLVSVAGKVDNATSTLSLLSPIRRASLGIPFLYQRISTTTPLTLLIGTKAAHTTLFTLRLDGTTDWVVAQRSALLAWTGHKLSVTPQRGEGTARLGLAHWGTSFVTGRGLVALSAPGYIYPVTLAAGEELAVHPSHVVAYAVNKQGAPTPFRLRSSKGVLAAVAETAKGAVSSAAQTAQIATKAVRVRLQTPSTPTEVGEGRIAHFWDVMRTTPVYKFLARALFDARTVLRQTVWGDRLFVHVRGPTTLLLASRGVRVAEVLTRDMVNEIADSEAGTVAAAVDSATKHAKGDSNASGEDKGGESLSSTASSTVGIHVAEVRPSGKVELTDTKDLREFVR</sequence>
<evidence type="ECO:0000256" key="5">
    <source>
        <dbReference type="ARBA" id="ARBA00023128"/>
    </source>
</evidence>
<organism evidence="8 9">
    <name type="scientific">Sporothrix epigloea</name>
    <dbReference type="NCBI Taxonomy" id="1892477"/>
    <lineage>
        <taxon>Eukaryota</taxon>
        <taxon>Fungi</taxon>
        <taxon>Dikarya</taxon>
        <taxon>Ascomycota</taxon>
        <taxon>Pezizomycotina</taxon>
        <taxon>Sordariomycetes</taxon>
        <taxon>Sordariomycetidae</taxon>
        <taxon>Ophiostomatales</taxon>
        <taxon>Ophiostomataceae</taxon>
        <taxon>Sporothrix</taxon>
    </lineage>
</organism>
<comment type="similarity">
    <text evidence="2 6">Belongs to the AIM24 family.</text>
</comment>
<reference evidence="8 9" key="1">
    <citation type="submission" date="2024-01" db="EMBL/GenBank/DDBJ databases">
        <authorList>
            <person name="Allen C."/>
            <person name="Tagirdzhanova G."/>
        </authorList>
    </citation>
    <scope>NUCLEOTIDE SEQUENCE [LARGE SCALE GENOMIC DNA]</scope>
    <source>
        <strain evidence="8 9">CBS 119000</strain>
    </source>
</reference>
<evidence type="ECO:0000256" key="3">
    <source>
        <dbReference type="ARBA" id="ARBA00013287"/>
    </source>
</evidence>
<dbReference type="EMBL" id="CAWUON010000179">
    <property type="protein sequence ID" value="CAK7275111.1"/>
    <property type="molecule type" value="Genomic_DNA"/>
</dbReference>
<comment type="subcellular location">
    <subcellularLocation>
        <location evidence="1 6">Mitochondrion</location>
    </subcellularLocation>
</comment>
<dbReference type="Gene3D" id="3.60.160.10">
    <property type="entry name" value="Mitochondrial biogenesis AIM24"/>
    <property type="match status" value="1"/>
</dbReference>
<evidence type="ECO:0000256" key="6">
    <source>
        <dbReference type="RuleBase" id="RU363045"/>
    </source>
</evidence>
<proteinExistence type="inferred from homology"/>
<feature type="region of interest" description="Disordered" evidence="7">
    <location>
        <begin position="392"/>
        <end position="415"/>
    </location>
</feature>
<comment type="caution">
    <text evidence="8">The sequence shown here is derived from an EMBL/GenBank/DDBJ whole genome shotgun (WGS) entry which is preliminary data.</text>
</comment>
<dbReference type="Proteomes" id="UP001642502">
    <property type="component" value="Unassembled WGS sequence"/>
</dbReference>
<dbReference type="SUPFAM" id="SSF51219">
    <property type="entry name" value="TRAP-like"/>
    <property type="match status" value="1"/>
</dbReference>
<evidence type="ECO:0000256" key="1">
    <source>
        <dbReference type="ARBA" id="ARBA00004173"/>
    </source>
</evidence>
<dbReference type="PANTHER" id="PTHR36959">
    <property type="entry name" value="ALTERED INHERITANCE OF MITOCHONDRIA PROTEIN 24, MITOCHONDRIAL"/>
    <property type="match status" value="1"/>
</dbReference>
<keyword evidence="9" id="KW-1185">Reference proteome</keyword>
<dbReference type="InterPro" id="IPR036983">
    <property type="entry name" value="AIM24_sf"/>
</dbReference>
<protein>
    <recommendedName>
        <fullName evidence="3 6">Altered inheritance of mitochondria protein 24, mitochondrial</fullName>
    </recommendedName>
</protein>
<evidence type="ECO:0000313" key="8">
    <source>
        <dbReference type="EMBL" id="CAK7275111.1"/>
    </source>
</evidence>
<dbReference type="InterPro" id="IPR016031">
    <property type="entry name" value="Trp_RNA-bd_attenuator-like_dom"/>
</dbReference>
<evidence type="ECO:0000256" key="7">
    <source>
        <dbReference type="SAM" id="MobiDB-lite"/>
    </source>
</evidence>
<evidence type="ECO:0000313" key="9">
    <source>
        <dbReference type="Proteomes" id="UP001642502"/>
    </source>
</evidence>
<keyword evidence="5 6" id="KW-0496">Mitochondrion</keyword>
<accession>A0ABP0E610</accession>
<gene>
    <name evidence="8" type="primary">AIM24</name>
    <name evidence="8" type="ORF">SEPCBS119000_006514</name>
</gene>